<sequence>MLFWTTIYTHKIMFTLANVHNFVEQQSIKAYKIYQLLYHSDKILFKNCSQMSNAKKSVYVTRPDVAAVGLDILKKECDVTVWSKCEPVPREELLKQIVGKSALFCALTEKIDKEVITRAGPQLKCIATISVGYEHIDLETCKSLGIRVGYTPDVLTDATAELTMALLLATSRRLFEANKDVYNGGWKPWSPNYMCGQGLKSCQVGLFGFGRIGQEIAARLVPFKPKRITYTTRNKQADAATKVGASYATFEEMISESDIIIVCCALTPETKEKFDKSAFTKMKKNCIFINTARGGIVDQNALYEVLKQKQIMAAGLDVTTPEPLPLDDPLLKLNNVVILPHIGSADIETRNQMSQITALNIVAALKDERMIAEV</sequence>
<dbReference type="GO" id="GO:0030267">
    <property type="term" value="F:glyoxylate reductase (NADPH) activity"/>
    <property type="evidence" value="ECO:0007669"/>
    <property type="project" value="TreeGrafter"/>
</dbReference>
<dbReference type="VEuPathDB" id="VectorBase:GBRI041113"/>
<evidence type="ECO:0000256" key="3">
    <source>
        <dbReference type="RuleBase" id="RU003719"/>
    </source>
</evidence>
<dbReference type="SUPFAM" id="SSF51735">
    <property type="entry name" value="NAD(P)-binding Rossmann-fold domains"/>
    <property type="match status" value="1"/>
</dbReference>
<dbReference type="PANTHER" id="PTHR10996:SF277">
    <property type="entry name" value="GLYOXYLATE REDUCTASE_HYDROXYPYRUVATE REDUCTASE"/>
    <property type="match status" value="1"/>
</dbReference>
<keyword evidence="1 3" id="KW-0560">Oxidoreductase</keyword>
<dbReference type="InterPro" id="IPR036291">
    <property type="entry name" value="NAD(P)-bd_dom_sf"/>
</dbReference>
<keyword evidence="7" id="KW-1185">Reference proteome</keyword>
<reference evidence="7" key="1">
    <citation type="submission" date="2014-03" db="EMBL/GenBank/DDBJ databases">
        <authorList>
            <person name="Aksoy S."/>
            <person name="Warren W."/>
            <person name="Wilson R.K."/>
        </authorList>
    </citation>
    <scope>NUCLEOTIDE SEQUENCE [LARGE SCALE GENOMIC DNA]</scope>
    <source>
        <strain evidence="7">IAEA</strain>
    </source>
</reference>
<dbReference type="EnsemblMetazoa" id="GBRI041113-RA">
    <property type="protein sequence ID" value="GBRI041113-PA"/>
    <property type="gene ID" value="GBRI041113"/>
</dbReference>
<dbReference type="AlphaFoldDB" id="A0A1A9X1T6"/>
<dbReference type="InterPro" id="IPR006139">
    <property type="entry name" value="D-isomer_2_OHA_DH_cat_dom"/>
</dbReference>
<proteinExistence type="inferred from homology"/>
<name>A0A1A9X1T6_9MUSC</name>
<dbReference type="GO" id="GO:0051287">
    <property type="term" value="F:NAD binding"/>
    <property type="evidence" value="ECO:0007669"/>
    <property type="project" value="InterPro"/>
</dbReference>
<dbReference type="PANTHER" id="PTHR10996">
    <property type="entry name" value="2-HYDROXYACID DEHYDROGENASE-RELATED"/>
    <property type="match status" value="1"/>
</dbReference>
<organism evidence="6 7">
    <name type="scientific">Glossina brevipalpis</name>
    <dbReference type="NCBI Taxonomy" id="37001"/>
    <lineage>
        <taxon>Eukaryota</taxon>
        <taxon>Metazoa</taxon>
        <taxon>Ecdysozoa</taxon>
        <taxon>Arthropoda</taxon>
        <taxon>Hexapoda</taxon>
        <taxon>Insecta</taxon>
        <taxon>Pterygota</taxon>
        <taxon>Neoptera</taxon>
        <taxon>Endopterygota</taxon>
        <taxon>Diptera</taxon>
        <taxon>Brachycera</taxon>
        <taxon>Muscomorpha</taxon>
        <taxon>Hippoboscoidea</taxon>
        <taxon>Glossinidae</taxon>
        <taxon>Glossina</taxon>
    </lineage>
</organism>
<protein>
    <recommendedName>
        <fullName evidence="2">Glyoxylate reductase/hydroxypyruvate reductase</fullName>
    </recommendedName>
</protein>
<dbReference type="STRING" id="37001.A0A1A9X1T6"/>
<dbReference type="GO" id="GO:0005829">
    <property type="term" value="C:cytosol"/>
    <property type="evidence" value="ECO:0007669"/>
    <property type="project" value="TreeGrafter"/>
</dbReference>
<dbReference type="Gene3D" id="3.40.50.720">
    <property type="entry name" value="NAD(P)-binding Rossmann-like Domain"/>
    <property type="match status" value="2"/>
</dbReference>
<reference evidence="6" key="2">
    <citation type="submission" date="2020-05" db="UniProtKB">
        <authorList>
            <consortium name="EnsemblMetazoa"/>
        </authorList>
    </citation>
    <scope>IDENTIFICATION</scope>
    <source>
        <strain evidence="6">IAEA</strain>
    </source>
</reference>
<dbReference type="InterPro" id="IPR050223">
    <property type="entry name" value="D-isomer_2-hydroxyacid_DH"/>
</dbReference>
<evidence type="ECO:0000259" key="5">
    <source>
        <dbReference type="Pfam" id="PF02826"/>
    </source>
</evidence>
<evidence type="ECO:0000256" key="1">
    <source>
        <dbReference type="ARBA" id="ARBA00023002"/>
    </source>
</evidence>
<dbReference type="Proteomes" id="UP000091820">
    <property type="component" value="Unassembled WGS sequence"/>
</dbReference>
<dbReference type="InterPro" id="IPR006140">
    <property type="entry name" value="D-isomer_DH_NAD-bd"/>
</dbReference>
<dbReference type="InterPro" id="IPR029753">
    <property type="entry name" value="D-isomer_DH_CS"/>
</dbReference>
<feature type="domain" description="D-isomer specific 2-hydroxyacid dehydrogenase NAD-binding" evidence="5">
    <location>
        <begin position="164"/>
        <end position="343"/>
    </location>
</feature>
<evidence type="ECO:0000259" key="4">
    <source>
        <dbReference type="Pfam" id="PF00389"/>
    </source>
</evidence>
<dbReference type="Pfam" id="PF02826">
    <property type="entry name" value="2-Hacid_dh_C"/>
    <property type="match status" value="1"/>
</dbReference>
<dbReference type="FunFam" id="3.40.50.720:FF:000026">
    <property type="entry name" value="Glyoxylate/hydroxypyruvate reductase B"/>
    <property type="match status" value="1"/>
</dbReference>
<dbReference type="PROSITE" id="PS00671">
    <property type="entry name" value="D_2_HYDROXYACID_DH_3"/>
    <property type="match status" value="1"/>
</dbReference>
<dbReference type="Pfam" id="PF00389">
    <property type="entry name" value="2-Hacid_dh"/>
    <property type="match status" value="1"/>
</dbReference>
<feature type="domain" description="D-isomer specific 2-hydroxyacid dehydrogenase catalytic" evidence="4">
    <location>
        <begin position="64"/>
        <end position="374"/>
    </location>
</feature>
<dbReference type="SUPFAM" id="SSF52283">
    <property type="entry name" value="Formate/glycerate dehydrogenase catalytic domain-like"/>
    <property type="match status" value="1"/>
</dbReference>
<evidence type="ECO:0000313" key="7">
    <source>
        <dbReference type="Proteomes" id="UP000091820"/>
    </source>
</evidence>
<comment type="similarity">
    <text evidence="3">Belongs to the D-isomer specific 2-hydroxyacid dehydrogenase family.</text>
</comment>
<dbReference type="CDD" id="cd05301">
    <property type="entry name" value="GDH"/>
    <property type="match status" value="1"/>
</dbReference>
<evidence type="ECO:0000313" key="6">
    <source>
        <dbReference type="EnsemblMetazoa" id="GBRI041113-PA"/>
    </source>
</evidence>
<dbReference type="GO" id="GO:0008465">
    <property type="term" value="F:hydroxypyruvate reductase (NADH) activity"/>
    <property type="evidence" value="ECO:0007669"/>
    <property type="project" value="TreeGrafter"/>
</dbReference>
<evidence type="ECO:0000256" key="2">
    <source>
        <dbReference type="ARBA" id="ARBA00073306"/>
    </source>
</evidence>
<accession>A0A1A9X1T6</accession>